<sequence>MLSPVSFSTATFGRSLLKIPSNLNHSLISPKNDFIQSMISCNRNSQDLFKRSFSKVAQNPTSNTVPKAKNPEAVYDQKKALVYEAKCEKGDTKAMYEYGTCLLKGKNGIKKDFEKAAKYFKMGADKHDVSCVTSYALCLFYGDGVKQDLAKSFTLFKEAAEKGVNKAQYYVGFCYQSGQGVKKDQKEGIRYIKLAADNGYPEACSIYALILSEGTLMPKNIPVANEYFKKAADLGDINGQYLYAMALLTGSGNLKVDKPLAISYLKKAAEQGHSESQLLYGHHLYRGDGVTRNLKEAARFFGLSATQGNPEGCYNFATVLIRGDGIDVDKKDGFKYMKKAADMGHIEAMNRVARMLFTGYGCDTPDVKKAAEYFKKAADQGSPDAMISYGKMAADGVGFDKKEPEEASKYLKMAADEHKKLEAYLLYSTFLADQNNAKESQKYLDLAAATLDSEIIYKYALSLKDDDKKEQFEKCLKIASDLGNKRAMNDYSALIIDNNPAEACKLLKKAVDLGDPGAMFNYALILSDGRYEKKGGPKKDEKNALSYMKKAAEQNNVEAMAAYAEWLLSGFAGQKNFVESTKYFKKAADVSHDPLLQFRCGILYLEGIGLPTKDIKTGASYIKMAADQDLPNAVETIGFLYQEGQGVPKSTKEALKYFKKGAELGYPPSMASYGHYLQNGIAVKKDEKEAAKYYQKGADLKDPTCMYNLALLYATGTGVQENEDTAIKYVKMAAELGFEPAQELLKSLKLPENK</sequence>
<dbReference type="SMART" id="SM00671">
    <property type="entry name" value="SEL1"/>
    <property type="match status" value="16"/>
</dbReference>
<dbReference type="EMBL" id="JAPFFF010000011">
    <property type="protein sequence ID" value="KAK8878296.1"/>
    <property type="molecule type" value="Genomic_DNA"/>
</dbReference>
<dbReference type="Proteomes" id="UP001470230">
    <property type="component" value="Unassembled WGS sequence"/>
</dbReference>
<dbReference type="SUPFAM" id="SSF81901">
    <property type="entry name" value="HCP-like"/>
    <property type="match status" value="4"/>
</dbReference>
<evidence type="ECO:0000313" key="2">
    <source>
        <dbReference type="EMBL" id="KAK8878296.1"/>
    </source>
</evidence>
<comment type="similarity">
    <text evidence="1">Belongs to the sel-1 family.</text>
</comment>
<evidence type="ECO:0000256" key="1">
    <source>
        <dbReference type="ARBA" id="ARBA00038101"/>
    </source>
</evidence>
<evidence type="ECO:0000313" key="3">
    <source>
        <dbReference type="Proteomes" id="UP001470230"/>
    </source>
</evidence>
<dbReference type="PANTHER" id="PTHR11102">
    <property type="entry name" value="SEL-1-LIKE PROTEIN"/>
    <property type="match status" value="1"/>
</dbReference>
<comment type="caution">
    <text evidence="2">The sequence shown here is derived from an EMBL/GenBank/DDBJ whole genome shotgun (WGS) entry which is preliminary data.</text>
</comment>
<keyword evidence="3" id="KW-1185">Reference proteome</keyword>
<name>A0ABR2JK83_9EUKA</name>
<protein>
    <submittedName>
        <fullName evidence="2">Uncharacterized protein</fullName>
    </submittedName>
</protein>
<dbReference type="InterPro" id="IPR011990">
    <property type="entry name" value="TPR-like_helical_dom_sf"/>
</dbReference>
<dbReference type="InterPro" id="IPR050767">
    <property type="entry name" value="Sel1_AlgK"/>
</dbReference>
<dbReference type="InterPro" id="IPR006597">
    <property type="entry name" value="Sel1-like"/>
</dbReference>
<dbReference type="Pfam" id="PF08238">
    <property type="entry name" value="Sel1"/>
    <property type="match status" value="16"/>
</dbReference>
<organism evidence="2 3">
    <name type="scientific">Tritrichomonas musculus</name>
    <dbReference type="NCBI Taxonomy" id="1915356"/>
    <lineage>
        <taxon>Eukaryota</taxon>
        <taxon>Metamonada</taxon>
        <taxon>Parabasalia</taxon>
        <taxon>Tritrichomonadida</taxon>
        <taxon>Tritrichomonadidae</taxon>
        <taxon>Tritrichomonas</taxon>
    </lineage>
</organism>
<accession>A0ABR2JK83</accession>
<gene>
    <name evidence="2" type="ORF">M9Y10_005061</name>
</gene>
<dbReference type="PANTHER" id="PTHR11102:SF160">
    <property type="entry name" value="ERAD-ASSOCIATED E3 UBIQUITIN-PROTEIN LIGASE COMPONENT HRD3"/>
    <property type="match status" value="1"/>
</dbReference>
<reference evidence="2 3" key="1">
    <citation type="submission" date="2024-04" db="EMBL/GenBank/DDBJ databases">
        <title>Tritrichomonas musculus Genome.</title>
        <authorList>
            <person name="Alves-Ferreira E."/>
            <person name="Grigg M."/>
            <person name="Lorenzi H."/>
            <person name="Galac M."/>
        </authorList>
    </citation>
    <scope>NUCLEOTIDE SEQUENCE [LARGE SCALE GENOMIC DNA]</scope>
    <source>
        <strain evidence="2 3">EAF2021</strain>
    </source>
</reference>
<proteinExistence type="inferred from homology"/>
<dbReference type="Gene3D" id="1.25.40.10">
    <property type="entry name" value="Tetratricopeptide repeat domain"/>
    <property type="match status" value="3"/>
</dbReference>